<evidence type="ECO:0000259" key="2">
    <source>
        <dbReference type="Pfam" id="PF00329"/>
    </source>
</evidence>
<proteinExistence type="predicted"/>
<dbReference type="SUPFAM" id="SSF143243">
    <property type="entry name" value="Nqo5-like"/>
    <property type="match status" value="1"/>
</dbReference>
<comment type="caution">
    <text evidence="3">The sequence shown here is derived from an EMBL/GenBank/DDBJ whole genome shotgun (WGS) entry which is preliminary data.</text>
</comment>
<organism evidence="3 4">
    <name type="scientific">Nitratidesulfovibrio oxamicus</name>
    <dbReference type="NCBI Taxonomy" id="32016"/>
    <lineage>
        <taxon>Bacteria</taxon>
        <taxon>Pseudomonadati</taxon>
        <taxon>Thermodesulfobacteriota</taxon>
        <taxon>Desulfovibrionia</taxon>
        <taxon>Desulfovibrionales</taxon>
        <taxon>Desulfovibrionaceae</taxon>
        <taxon>Nitratidesulfovibrio</taxon>
    </lineage>
</organism>
<dbReference type="InterPro" id="IPR037232">
    <property type="entry name" value="NADH_quin_OxRdtase_su_C/D-like"/>
</dbReference>
<evidence type="ECO:0000313" key="3">
    <source>
        <dbReference type="EMBL" id="MBG3878280.1"/>
    </source>
</evidence>
<dbReference type="Proteomes" id="UP001194469">
    <property type="component" value="Unassembled WGS sequence"/>
</dbReference>
<protein>
    <submittedName>
        <fullName evidence="3">NADH-quinone oxidoreductase subunit C</fullName>
    </submittedName>
</protein>
<feature type="domain" description="NADH:ubiquinone oxidoreductase 30kDa subunit" evidence="2">
    <location>
        <begin position="58"/>
        <end position="174"/>
    </location>
</feature>
<name>A0ABS0J750_9BACT</name>
<reference evidence="3 4" key="1">
    <citation type="submission" date="2019-08" db="EMBL/GenBank/DDBJ databases">
        <authorList>
            <person name="Luo N."/>
        </authorList>
    </citation>
    <scope>NUCLEOTIDE SEQUENCE [LARGE SCALE GENOMIC DNA]</scope>
    <source>
        <strain evidence="3 4">NCIMB 9442</strain>
    </source>
</reference>
<dbReference type="Pfam" id="PF00329">
    <property type="entry name" value="Complex1_30kDa"/>
    <property type="match status" value="1"/>
</dbReference>
<evidence type="ECO:0000256" key="1">
    <source>
        <dbReference type="SAM" id="MobiDB-lite"/>
    </source>
</evidence>
<dbReference type="RefSeq" id="WP_196610233.1">
    <property type="nucleotide sequence ID" value="NZ_VRYY01000529.1"/>
</dbReference>
<gene>
    <name evidence="3" type="ORF">FVW20_14995</name>
</gene>
<keyword evidence="4" id="KW-1185">Reference proteome</keyword>
<sequence length="215" mass="23581">MLTRPAQLQAKALLDQRLPDAAGADISWTEDAHGNIYGWIMLDNAPRLAELAPAMSRCRLRLCTMTAYDPERDPANPQRAIAYHFDLDGLTLTVTAPLAMPPADDADENGEVTGKPEVPSITPWFRNADWNEREFMEMYDIAVTGHPNPRRLFLDERLDAGVMGQMIPLSTMMNGASTQDLWERIMSAKLPEGTTVATGAPVGAIATVTDEEAQA</sequence>
<dbReference type="InterPro" id="IPR001268">
    <property type="entry name" value="NADH_UbQ_OxRdtase_30kDa_su"/>
</dbReference>
<dbReference type="Gene3D" id="3.30.460.80">
    <property type="entry name" value="NADH:ubiquinone oxidoreductase, 30kDa subunit"/>
    <property type="match status" value="1"/>
</dbReference>
<accession>A0ABS0J750</accession>
<evidence type="ECO:0000313" key="4">
    <source>
        <dbReference type="Proteomes" id="UP001194469"/>
    </source>
</evidence>
<dbReference type="EMBL" id="VRYY01000529">
    <property type="protein sequence ID" value="MBG3878280.1"/>
    <property type="molecule type" value="Genomic_DNA"/>
</dbReference>
<feature type="region of interest" description="Disordered" evidence="1">
    <location>
        <begin position="102"/>
        <end position="121"/>
    </location>
</feature>